<keyword evidence="5" id="KW-0328">Glycosyltransferase</keyword>
<dbReference type="AlphaFoldDB" id="A0A4U3LMZ2"/>
<evidence type="ECO:0000256" key="5">
    <source>
        <dbReference type="ARBA" id="ARBA00022676"/>
    </source>
</evidence>
<protein>
    <submittedName>
        <fullName evidence="17">Penicillin-binding protein</fullName>
    </submittedName>
</protein>
<evidence type="ECO:0000259" key="16">
    <source>
        <dbReference type="Pfam" id="PF00912"/>
    </source>
</evidence>
<dbReference type="EMBL" id="SZPZ01000004">
    <property type="protein sequence ID" value="TKK77010.1"/>
    <property type="molecule type" value="Genomic_DNA"/>
</dbReference>
<keyword evidence="9" id="KW-0573">Peptidoglycan synthesis</keyword>
<comment type="caution">
    <text evidence="17">The sequence shown here is derived from an EMBL/GenBank/DDBJ whole genome shotgun (WGS) entry which is preliminary data.</text>
</comment>
<evidence type="ECO:0000256" key="10">
    <source>
        <dbReference type="ARBA" id="ARBA00023268"/>
    </source>
</evidence>
<evidence type="ECO:0000259" key="15">
    <source>
        <dbReference type="Pfam" id="PF00905"/>
    </source>
</evidence>
<evidence type="ECO:0000313" key="18">
    <source>
        <dbReference type="Proteomes" id="UP000305836"/>
    </source>
</evidence>
<feature type="region of interest" description="Disordered" evidence="14">
    <location>
        <begin position="676"/>
        <end position="709"/>
    </location>
</feature>
<dbReference type="InterPro" id="IPR001264">
    <property type="entry name" value="Glyco_trans_51"/>
</dbReference>
<dbReference type="Pfam" id="PF00905">
    <property type="entry name" value="Transpeptidase"/>
    <property type="match status" value="1"/>
</dbReference>
<dbReference type="InterPro" id="IPR001460">
    <property type="entry name" value="PCN-bd_Tpept"/>
</dbReference>
<dbReference type="InterPro" id="IPR023346">
    <property type="entry name" value="Lysozyme-like_dom_sf"/>
</dbReference>
<dbReference type="InterPro" id="IPR036950">
    <property type="entry name" value="PBP_transglycosylase"/>
</dbReference>
<feature type="domain" description="Glycosyl transferase family 51" evidence="16">
    <location>
        <begin position="73"/>
        <end position="258"/>
    </location>
</feature>
<keyword evidence="3" id="KW-0121">Carboxypeptidase</keyword>
<reference evidence="17 18" key="1">
    <citation type="submission" date="2019-04" db="EMBL/GenBank/DDBJ databases">
        <title>Kribbella sp. NEAU-THZ 27 nov., a novel actinomycete isolated from soil.</title>
        <authorList>
            <person name="Duan L."/>
        </authorList>
    </citation>
    <scope>NUCLEOTIDE SEQUENCE [LARGE SCALE GENOMIC DNA]</scope>
    <source>
        <strain evidence="18">NEAU-THZ27</strain>
    </source>
</reference>
<dbReference type="OrthoDB" id="9766909at2"/>
<evidence type="ECO:0000256" key="14">
    <source>
        <dbReference type="SAM" id="MobiDB-lite"/>
    </source>
</evidence>
<evidence type="ECO:0000256" key="9">
    <source>
        <dbReference type="ARBA" id="ARBA00022984"/>
    </source>
</evidence>
<keyword evidence="4" id="KW-0645">Protease</keyword>
<dbReference type="SUPFAM" id="SSF53955">
    <property type="entry name" value="Lysozyme-like"/>
    <property type="match status" value="1"/>
</dbReference>
<dbReference type="GO" id="GO:0008360">
    <property type="term" value="P:regulation of cell shape"/>
    <property type="evidence" value="ECO:0007669"/>
    <property type="project" value="UniProtKB-KW"/>
</dbReference>
<dbReference type="Proteomes" id="UP000305836">
    <property type="component" value="Unassembled WGS sequence"/>
</dbReference>
<dbReference type="InterPro" id="IPR012338">
    <property type="entry name" value="Beta-lactam/transpept-like"/>
</dbReference>
<comment type="catalytic activity">
    <reaction evidence="13">
        <text>[GlcNAc-(1-&gt;4)-Mur2Ac(oyl-L-Ala-gamma-D-Glu-L-Lys-D-Ala-D-Ala)](n)-di-trans,octa-cis-undecaprenyl diphosphate + beta-D-GlcNAc-(1-&gt;4)-Mur2Ac(oyl-L-Ala-gamma-D-Glu-L-Lys-D-Ala-D-Ala)-di-trans,octa-cis-undecaprenyl diphosphate = [GlcNAc-(1-&gt;4)-Mur2Ac(oyl-L-Ala-gamma-D-Glu-L-Lys-D-Ala-D-Ala)](n+1)-di-trans,octa-cis-undecaprenyl diphosphate + di-trans,octa-cis-undecaprenyl diphosphate + H(+)</text>
        <dbReference type="Rhea" id="RHEA:23708"/>
        <dbReference type="Rhea" id="RHEA-COMP:9602"/>
        <dbReference type="Rhea" id="RHEA-COMP:9603"/>
        <dbReference type="ChEBI" id="CHEBI:15378"/>
        <dbReference type="ChEBI" id="CHEBI:58405"/>
        <dbReference type="ChEBI" id="CHEBI:60033"/>
        <dbReference type="ChEBI" id="CHEBI:78435"/>
        <dbReference type="EC" id="2.4.99.28"/>
    </reaction>
</comment>
<evidence type="ECO:0000256" key="4">
    <source>
        <dbReference type="ARBA" id="ARBA00022670"/>
    </source>
</evidence>
<dbReference type="Gene3D" id="3.40.710.10">
    <property type="entry name" value="DD-peptidase/beta-lactamase superfamily"/>
    <property type="match status" value="1"/>
</dbReference>
<evidence type="ECO:0000313" key="17">
    <source>
        <dbReference type="EMBL" id="TKK77010.1"/>
    </source>
</evidence>
<keyword evidence="10" id="KW-0511">Multifunctional enzyme</keyword>
<evidence type="ECO:0000256" key="11">
    <source>
        <dbReference type="ARBA" id="ARBA00023316"/>
    </source>
</evidence>
<evidence type="ECO:0000256" key="7">
    <source>
        <dbReference type="ARBA" id="ARBA00022801"/>
    </source>
</evidence>
<dbReference type="GO" id="GO:0008955">
    <property type="term" value="F:peptidoglycan glycosyltransferase activity"/>
    <property type="evidence" value="ECO:0007669"/>
    <property type="project" value="UniProtKB-EC"/>
</dbReference>
<comment type="catalytic activity">
    <reaction evidence="12">
        <text>Preferential cleavage: (Ac)2-L-Lys-D-Ala-|-D-Ala. Also transpeptidation of peptidyl-alanyl moieties that are N-acyl substituents of D-alanine.</text>
        <dbReference type="EC" id="3.4.16.4"/>
    </reaction>
</comment>
<dbReference type="FunFam" id="1.10.3810.10:FF:000001">
    <property type="entry name" value="Penicillin-binding protein 1A"/>
    <property type="match status" value="1"/>
</dbReference>
<keyword evidence="11" id="KW-0961">Cell wall biogenesis/degradation</keyword>
<evidence type="ECO:0000256" key="1">
    <source>
        <dbReference type="ARBA" id="ARBA00007090"/>
    </source>
</evidence>
<keyword evidence="8" id="KW-0133">Cell shape</keyword>
<organism evidence="17 18">
    <name type="scientific">Kribbella jiaozuonensis</name>
    <dbReference type="NCBI Taxonomy" id="2575441"/>
    <lineage>
        <taxon>Bacteria</taxon>
        <taxon>Bacillati</taxon>
        <taxon>Actinomycetota</taxon>
        <taxon>Actinomycetes</taxon>
        <taxon>Propionibacteriales</taxon>
        <taxon>Kribbellaceae</taxon>
        <taxon>Kribbella</taxon>
    </lineage>
</organism>
<accession>A0A4U3LMZ2</accession>
<dbReference type="GO" id="GO:0071555">
    <property type="term" value="P:cell wall organization"/>
    <property type="evidence" value="ECO:0007669"/>
    <property type="project" value="UniProtKB-KW"/>
</dbReference>
<dbReference type="GO" id="GO:0009252">
    <property type="term" value="P:peptidoglycan biosynthetic process"/>
    <property type="evidence" value="ECO:0007669"/>
    <property type="project" value="UniProtKB-KW"/>
</dbReference>
<dbReference type="SUPFAM" id="SSF56601">
    <property type="entry name" value="beta-lactamase/transpeptidase-like"/>
    <property type="match status" value="1"/>
</dbReference>
<dbReference type="Gene3D" id="1.10.3810.10">
    <property type="entry name" value="Biosynthetic peptidoglycan transglycosylase-like"/>
    <property type="match status" value="1"/>
</dbReference>
<gene>
    <name evidence="17" type="ORF">FDA38_29480</name>
</gene>
<dbReference type="PANTHER" id="PTHR32282">
    <property type="entry name" value="BINDING PROTEIN TRANSPEPTIDASE, PUTATIVE-RELATED"/>
    <property type="match status" value="1"/>
</dbReference>
<comment type="similarity">
    <text evidence="2">In the N-terminal section; belongs to the glycosyltransferase 51 family.</text>
</comment>
<dbReference type="GO" id="GO:0006508">
    <property type="term" value="P:proteolysis"/>
    <property type="evidence" value="ECO:0007669"/>
    <property type="project" value="UniProtKB-KW"/>
</dbReference>
<name>A0A4U3LMZ2_9ACTN</name>
<dbReference type="Pfam" id="PF00912">
    <property type="entry name" value="Transgly"/>
    <property type="match status" value="1"/>
</dbReference>
<evidence type="ECO:0000256" key="12">
    <source>
        <dbReference type="ARBA" id="ARBA00034000"/>
    </source>
</evidence>
<dbReference type="GO" id="GO:0009002">
    <property type="term" value="F:serine-type D-Ala-D-Ala carboxypeptidase activity"/>
    <property type="evidence" value="ECO:0007669"/>
    <property type="project" value="UniProtKB-EC"/>
</dbReference>
<evidence type="ECO:0000256" key="3">
    <source>
        <dbReference type="ARBA" id="ARBA00022645"/>
    </source>
</evidence>
<proteinExistence type="inferred from homology"/>
<keyword evidence="7" id="KW-0378">Hydrolase</keyword>
<sequence>MRTDRGGRGWARSLILFIGVSVLSGALAAGLAVPFAGFAGQGAADVAATVENLPVEFQTDPLAVRSRILAADGTLIATLYEQNRVPVPLGSVSPIMRKAIVAIEDSRFYEHGALDLKGTLRAMVRNQTGGEVQQGGSSITQQFVKMSLVEKARTASDRAKATEVSYQRKLTELRYAIAVESQLSKDEILERYLNLANFGDGSYGVQAAAQHYFRTTAEKLTLPQAALLAGLVKNPTGYDPTNDLTRSKARRDVVIKRMLELGVITVHQANQALRTPVIDLATVEPVPNGCANSRYPFYCDYVVSKLLANPALGVTPKDRDHYLKTGGLLIRTSIDPQIQAAAQASIDKHSKRTDTSAAAITIVEPGTGLVKAMVQSKPYGNGRNHTNYNYNVEKSYAGGFGGFQNGSTMKAFTIAAALSRGIPMDYRINSPEQIDLRNKKFKTCTGYTRDPTYQPRNSTHSGDLTMVEAARFSTNTYFLQLSQRTGLCPIAKIAAKLGMYNGQTGEPLDQVASMTLGVGYVTPLMLSNAYATFAARGKYCKPLVVTSIRDKAGKPIPGPGFACKQVLPRAVADGVNRVLSQVMMPGGTGGRLRFGSRDMAGKTGTIQQNLAVWFAGYTPNLAAAAVVADASLPYTNLMFHHTLNGVDIADPTGSGTAGPLWESAMQGAIRGFPVERFVNPPKRMIGNPNPKPPDSKKPGTKPAKPRPNT</sequence>
<feature type="domain" description="Penicillin-binding protein transpeptidase" evidence="15">
    <location>
        <begin position="359"/>
        <end position="624"/>
    </location>
</feature>
<keyword evidence="18" id="KW-1185">Reference proteome</keyword>
<evidence type="ECO:0000256" key="6">
    <source>
        <dbReference type="ARBA" id="ARBA00022679"/>
    </source>
</evidence>
<keyword evidence="6" id="KW-0808">Transferase</keyword>
<comment type="similarity">
    <text evidence="1">In the C-terminal section; belongs to the transpeptidase family.</text>
</comment>
<dbReference type="InterPro" id="IPR050396">
    <property type="entry name" value="Glycosyltr_51/Transpeptidase"/>
</dbReference>
<evidence type="ECO:0000256" key="2">
    <source>
        <dbReference type="ARBA" id="ARBA00007739"/>
    </source>
</evidence>
<evidence type="ECO:0000256" key="13">
    <source>
        <dbReference type="ARBA" id="ARBA00049902"/>
    </source>
</evidence>
<dbReference type="GO" id="GO:0030288">
    <property type="term" value="C:outer membrane-bounded periplasmic space"/>
    <property type="evidence" value="ECO:0007669"/>
    <property type="project" value="TreeGrafter"/>
</dbReference>
<dbReference type="GO" id="GO:0008658">
    <property type="term" value="F:penicillin binding"/>
    <property type="evidence" value="ECO:0007669"/>
    <property type="project" value="InterPro"/>
</dbReference>
<evidence type="ECO:0000256" key="8">
    <source>
        <dbReference type="ARBA" id="ARBA00022960"/>
    </source>
</evidence>
<dbReference type="PANTHER" id="PTHR32282:SF33">
    <property type="entry name" value="PEPTIDOGLYCAN GLYCOSYLTRANSFERASE"/>
    <property type="match status" value="1"/>
</dbReference>